<dbReference type="SUPFAM" id="SSF55874">
    <property type="entry name" value="ATPase domain of HSP90 chaperone/DNA topoisomerase II/histidine kinase"/>
    <property type="match status" value="1"/>
</dbReference>
<dbReference type="AlphaFoldDB" id="A0A3N6RJ33"/>
<dbReference type="SUPFAM" id="SSF47384">
    <property type="entry name" value="Homodimeric domain of signal transducing histidine kinase"/>
    <property type="match status" value="1"/>
</dbReference>
<comment type="catalytic activity">
    <reaction evidence="1">
        <text>ATP + protein L-histidine = ADP + protein N-phospho-L-histidine.</text>
        <dbReference type="EC" id="2.7.13.3"/>
    </reaction>
</comment>
<dbReference type="SMART" id="SM00387">
    <property type="entry name" value="HATPase_c"/>
    <property type="match status" value="1"/>
</dbReference>
<comment type="caution">
    <text evidence="8">The sequence shown here is derived from an EMBL/GenBank/DDBJ whole genome shotgun (WGS) entry which is preliminary data.</text>
</comment>
<dbReference type="InterPro" id="IPR003661">
    <property type="entry name" value="HisK_dim/P_dom"/>
</dbReference>
<dbReference type="Pfam" id="PF02518">
    <property type="entry name" value="HATPase_c"/>
    <property type="match status" value="1"/>
</dbReference>
<feature type="domain" description="Histidine kinase" evidence="7">
    <location>
        <begin position="167"/>
        <end position="418"/>
    </location>
</feature>
<gene>
    <name evidence="8" type="ORF">D5R40_11235</name>
</gene>
<dbReference type="InterPro" id="IPR004358">
    <property type="entry name" value="Sig_transdc_His_kin-like_C"/>
</dbReference>
<evidence type="ECO:0000259" key="7">
    <source>
        <dbReference type="PROSITE" id="PS50109"/>
    </source>
</evidence>
<keyword evidence="4 8" id="KW-0418">Kinase</keyword>
<evidence type="ECO:0000313" key="8">
    <source>
        <dbReference type="EMBL" id="RQH44760.1"/>
    </source>
</evidence>
<dbReference type="PROSITE" id="PS50109">
    <property type="entry name" value="HIS_KIN"/>
    <property type="match status" value="1"/>
</dbReference>
<dbReference type="SUPFAM" id="SSF55781">
    <property type="entry name" value="GAF domain-like"/>
    <property type="match status" value="1"/>
</dbReference>
<dbReference type="Gene3D" id="3.30.565.10">
    <property type="entry name" value="Histidine kinase-like ATPase, C-terminal domain"/>
    <property type="match status" value="1"/>
</dbReference>
<dbReference type="Gene3D" id="1.10.287.130">
    <property type="match status" value="1"/>
</dbReference>
<dbReference type="CDD" id="cd00082">
    <property type="entry name" value="HisKA"/>
    <property type="match status" value="1"/>
</dbReference>
<evidence type="ECO:0000256" key="4">
    <source>
        <dbReference type="ARBA" id="ARBA00022777"/>
    </source>
</evidence>
<keyword evidence="9" id="KW-1185">Reference proteome</keyword>
<dbReference type="Pfam" id="PF00512">
    <property type="entry name" value="HisKA"/>
    <property type="match status" value="1"/>
</dbReference>
<protein>
    <recommendedName>
        <fullName evidence="2">histidine kinase</fullName>
        <ecNumber evidence="2">2.7.13.3</ecNumber>
    </recommendedName>
</protein>
<dbReference type="RefSeq" id="WP_124154651.1">
    <property type="nucleotide sequence ID" value="NZ_CAWOLW010000446.1"/>
</dbReference>
<sequence length="418" mass="47328">MQIKYGFIGEFIDSTRPQIRVLAFWSGDRFIPNFKYYIEGTPCSTIYETGLQIYHHSIQQLFPEYRDLLTLQAESYLGISIVDSHGKIIGHLGGLDTKPLKHNYEQQTSILKVIATRSAAEIEHQLSKKALKKQNIYLQRTLKKLKKTQAQLIQAEKMSSLGEMVAGIAHEINNPVTFILGNLNHVDNYTKDLLDLVHLLHKNCSNLPDEIAEKIEEIELDYIEEDLPKLLDSMEGGANRISKIVKSLQVFSSLDKKKVISVDIHVIIDSILLILQPRLQNPLFQIKVIQDYGELPLVNCFPNALKQAIMNIINNAIDALEIKFYQNKYGVEQPKISIRTEKLENDCLGIYISDNGLGITEENYSKIFDPFFTTKPVSQGTGLGLSISYQIIVEQHEGRIKCISSPEKGAVFVIEIPT</sequence>
<keyword evidence="6" id="KW-0175">Coiled coil</keyword>
<dbReference type="GO" id="GO:0000155">
    <property type="term" value="F:phosphorelay sensor kinase activity"/>
    <property type="evidence" value="ECO:0007669"/>
    <property type="project" value="InterPro"/>
</dbReference>
<evidence type="ECO:0000256" key="5">
    <source>
        <dbReference type="ARBA" id="ARBA00023012"/>
    </source>
</evidence>
<keyword evidence="5" id="KW-0902">Two-component regulatory system</keyword>
<dbReference type="PRINTS" id="PR00344">
    <property type="entry name" value="BCTRLSENSOR"/>
</dbReference>
<name>A0A3N6RJ33_9CYAN</name>
<evidence type="ECO:0000256" key="1">
    <source>
        <dbReference type="ARBA" id="ARBA00000085"/>
    </source>
</evidence>
<dbReference type="PANTHER" id="PTHR43065">
    <property type="entry name" value="SENSOR HISTIDINE KINASE"/>
    <property type="match status" value="1"/>
</dbReference>
<dbReference type="PANTHER" id="PTHR43065:SF42">
    <property type="entry name" value="TWO-COMPONENT SENSOR PPRA"/>
    <property type="match status" value="1"/>
</dbReference>
<evidence type="ECO:0000256" key="2">
    <source>
        <dbReference type="ARBA" id="ARBA00012438"/>
    </source>
</evidence>
<dbReference type="InterPro" id="IPR036097">
    <property type="entry name" value="HisK_dim/P_sf"/>
</dbReference>
<reference evidence="8 9" key="1">
    <citation type="journal article" date="2018" name="ACS Chem. Biol.">
        <title>Ketoreductase domain dysfunction expands chemodiversity: malyngamide biosynthesis in the cyanobacterium Okeania hirsuta.</title>
        <authorList>
            <person name="Moss N.A."/>
            <person name="Leao T."/>
            <person name="Rankin M."/>
            <person name="McCullough T.M."/>
            <person name="Qu P."/>
            <person name="Korobeynikov A."/>
            <person name="Smith J.L."/>
            <person name="Gerwick L."/>
            <person name="Gerwick W.H."/>
        </authorList>
    </citation>
    <scope>NUCLEOTIDE SEQUENCE [LARGE SCALE GENOMIC DNA]</scope>
    <source>
        <strain evidence="8 9">PAB10Feb10-1</strain>
    </source>
</reference>
<dbReference type="InterPro" id="IPR003594">
    <property type="entry name" value="HATPase_dom"/>
</dbReference>
<accession>A0A3N6RJ33</accession>
<feature type="coiled-coil region" evidence="6">
    <location>
        <begin position="128"/>
        <end position="158"/>
    </location>
</feature>
<organism evidence="8 9">
    <name type="scientific">Okeania hirsuta</name>
    <dbReference type="NCBI Taxonomy" id="1458930"/>
    <lineage>
        <taxon>Bacteria</taxon>
        <taxon>Bacillati</taxon>
        <taxon>Cyanobacteriota</taxon>
        <taxon>Cyanophyceae</taxon>
        <taxon>Oscillatoriophycideae</taxon>
        <taxon>Oscillatoriales</taxon>
        <taxon>Microcoleaceae</taxon>
        <taxon>Okeania</taxon>
    </lineage>
</organism>
<keyword evidence="4 8" id="KW-0808">Transferase</keyword>
<keyword evidence="3" id="KW-0597">Phosphoprotein</keyword>
<dbReference type="InterPro" id="IPR036890">
    <property type="entry name" value="HATPase_C_sf"/>
</dbReference>
<evidence type="ECO:0000256" key="6">
    <source>
        <dbReference type="SAM" id="Coils"/>
    </source>
</evidence>
<evidence type="ECO:0000256" key="3">
    <source>
        <dbReference type="ARBA" id="ARBA00022553"/>
    </source>
</evidence>
<dbReference type="InterPro" id="IPR005467">
    <property type="entry name" value="His_kinase_dom"/>
</dbReference>
<dbReference type="OrthoDB" id="5401154at2"/>
<dbReference type="Proteomes" id="UP000269154">
    <property type="component" value="Unassembled WGS sequence"/>
</dbReference>
<proteinExistence type="predicted"/>
<dbReference type="EC" id="2.7.13.3" evidence="2"/>
<dbReference type="EMBL" id="RCBY01000050">
    <property type="protein sequence ID" value="RQH44760.1"/>
    <property type="molecule type" value="Genomic_DNA"/>
</dbReference>
<evidence type="ECO:0000313" key="9">
    <source>
        <dbReference type="Proteomes" id="UP000269154"/>
    </source>
</evidence>